<dbReference type="EMBL" id="JAVLAM010000004">
    <property type="protein sequence ID" value="MDT7015287.1"/>
    <property type="molecule type" value="Genomic_DNA"/>
</dbReference>
<dbReference type="AlphaFoldDB" id="A0AAW8W6U4"/>
<evidence type="ECO:0000313" key="2">
    <source>
        <dbReference type="EMBL" id="MDT7015287.1"/>
    </source>
</evidence>
<reference evidence="2" key="1">
    <citation type="submission" date="2023-08" db="EMBL/GenBank/DDBJ databases">
        <authorList>
            <person name="Page C.A."/>
            <person name="Perez-Diaz I.M."/>
        </authorList>
    </citation>
    <scope>NUCLEOTIDE SEQUENCE</scope>
    <source>
        <strain evidence="2">3.8.38</strain>
    </source>
</reference>
<dbReference type="RefSeq" id="WP_258115730.1">
    <property type="nucleotide sequence ID" value="NZ_JAVLAM010000004.1"/>
</dbReference>
<keyword evidence="1" id="KW-0472">Membrane</keyword>
<evidence type="ECO:0000313" key="3">
    <source>
        <dbReference type="Proteomes" id="UP001254075"/>
    </source>
</evidence>
<proteinExistence type="predicted"/>
<comment type="caution">
    <text evidence="2">The sequence shown here is derived from an EMBL/GenBank/DDBJ whole genome shotgun (WGS) entry which is preliminary data.</text>
</comment>
<feature type="transmembrane region" description="Helical" evidence="1">
    <location>
        <begin position="45"/>
        <end position="61"/>
    </location>
</feature>
<organism evidence="2 3">
    <name type="scientific">Levilactobacillus namurensis</name>
    <dbReference type="NCBI Taxonomy" id="380393"/>
    <lineage>
        <taxon>Bacteria</taxon>
        <taxon>Bacillati</taxon>
        <taxon>Bacillota</taxon>
        <taxon>Bacilli</taxon>
        <taxon>Lactobacillales</taxon>
        <taxon>Lactobacillaceae</taxon>
        <taxon>Levilactobacillus</taxon>
    </lineage>
</organism>
<keyword evidence="1" id="KW-1133">Transmembrane helix</keyword>
<dbReference type="Proteomes" id="UP001254075">
    <property type="component" value="Unassembled WGS sequence"/>
</dbReference>
<evidence type="ECO:0000256" key="1">
    <source>
        <dbReference type="SAM" id="Phobius"/>
    </source>
</evidence>
<feature type="transmembrane region" description="Helical" evidence="1">
    <location>
        <begin position="21"/>
        <end position="39"/>
    </location>
</feature>
<sequence length="63" mass="6728">MKRALQGFLKAAELISESLPMWLYIMGIATIYAGVSVFSKAVGNIVLGVMLIATAFLFGSSDD</sequence>
<gene>
    <name evidence="2" type="ORF">RI532_12975</name>
</gene>
<accession>A0AAW8W6U4</accession>
<keyword evidence="1" id="KW-0812">Transmembrane</keyword>
<protein>
    <submittedName>
        <fullName evidence="2">Uncharacterized protein</fullName>
    </submittedName>
</protein>
<name>A0AAW8W6U4_9LACO</name>